<evidence type="ECO:0000259" key="1">
    <source>
        <dbReference type="Pfam" id="PF00144"/>
    </source>
</evidence>
<protein>
    <submittedName>
        <fullName evidence="2">Serine hydrolase</fullName>
    </submittedName>
</protein>
<dbReference type="GO" id="GO:0016787">
    <property type="term" value="F:hydrolase activity"/>
    <property type="evidence" value="ECO:0007669"/>
    <property type="project" value="UniProtKB-KW"/>
</dbReference>
<reference evidence="3" key="1">
    <citation type="journal article" date="2019" name="Int. J. Syst. Evol. Microbiol.">
        <title>The Global Catalogue of Microorganisms (GCM) 10K type strain sequencing project: providing services to taxonomists for standard genome sequencing and annotation.</title>
        <authorList>
            <consortium name="The Broad Institute Genomics Platform"/>
            <consortium name="The Broad Institute Genome Sequencing Center for Infectious Disease"/>
            <person name="Wu L."/>
            <person name="Ma J."/>
        </authorList>
    </citation>
    <scope>NUCLEOTIDE SEQUENCE [LARGE SCALE GENOMIC DNA]</scope>
    <source>
        <strain evidence="3">CGMCC 1.15461</strain>
    </source>
</reference>
<dbReference type="Gene3D" id="3.40.710.10">
    <property type="entry name" value="DD-peptidase/beta-lactamase superfamily"/>
    <property type="match status" value="1"/>
</dbReference>
<sequence>MLCTLKSQPKRHGMKKPIQIFLIALFLALSAGVTAQSVENKFQQVLDSVYNTNKDAVGIMIHVETPDKNISWTSAVGYADKSTQQAINKNQPAIIASNTKTYVAAAILKLVEEGKISLDQSIENSINPKTKELLIGDDYNVKRITVKHLLSHTSGIADYVNDEYFAFVFENKDHEWSRDEQIQFAVEKEEPIAEAGKVFKYGDINYLLLTEIIENKTGKPFYTAVRQLLDFKKHKLNNTWWYSLEDYPENVLPLVQQYYKEYDVAASDLHPSFDLYGGGGLAATTKDLAMFFQLLFEGEIIKDKKLLEQMHTYVLPKEESVYCLGVQNISFYRTITGYYHGGFWGTDSMYIPDMNTTISVYILEKEKRDLNAEISYKVLQIIKE</sequence>
<dbReference type="EMBL" id="BMJE01000010">
    <property type="protein sequence ID" value="GGB86695.1"/>
    <property type="molecule type" value="Genomic_DNA"/>
</dbReference>
<proteinExistence type="predicted"/>
<accession>A0ABQ1K4W4</accession>
<dbReference type="PANTHER" id="PTHR46825">
    <property type="entry name" value="D-ALANYL-D-ALANINE-CARBOXYPEPTIDASE/ENDOPEPTIDASE AMPH"/>
    <property type="match status" value="1"/>
</dbReference>
<dbReference type="PANTHER" id="PTHR46825:SF7">
    <property type="entry name" value="D-ALANYL-D-ALANINE CARBOXYPEPTIDASE"/>
    <property type="match status" value="1"/>
</dbReference>
<gene>
    <name evidence="2" type="ORF">GCM10007424_28460</name>
</gene>
<dbReference type="Proteomes" id="UP000615760">
    <property type="component" value="Unassembled WGS sequence"/>
</dbReference>
<comment type="caution">
    <text evidence="2">The sequence shown here is derived from an EMBL/GenBank/DDBJ whole genome shotgun (WGS) entry which is preliminary data.</text>
</comment>
<keyword evidence="3" id="KW-1185">Reference proteome</keyword>
<dbReference type="Pfam" id="PF00144">
    <property type="entry name" value="Beta-lactamase"/>
    <property type="match status" value="1"/>
</dbReference>
<evidence type="ECO:0000313" key="2">
    <source>
        <dbReference type="EMBL" id="GGB86695.1"/>
    </source>
</evidence>
<dbReference type="InterPro" id="IPR001466">
    <property type="entry name" value="Beta-lactam-related"/>
</dbReference>
<dbReference type="SUPFAM" id="SSF56601">
    <property type="entry name" value="beta-lactamase/transpeptidase-like"/>
    <property type="match status" value="1"/>
</dbReference>
<dbReference type="InterPro" id="IPR012338">
    <property type="entry name" value="Beta-lactam/transpept-like"/>
</dbReference>
<organism evidence="2 3">
    <name type="scientific">Flavobacterium suaedae</name>
    <dbReference type="NCBI Taxonomy" id="1767027"/>
    <lineage>
        <taxon>Bacteria</taxon>
        <taxon>Pseudomonadati</taxon>
        <taxon>Bacteroidota</taxon>
        <taxon>Flavobacteriia</taxon>
        <taxon>Flavobacteriales</taxon>
        <taxon>Flavobacteriaceae</taxon>
        <taxon>Flavobacterium</taxon>
    </lineage>
</organism>
<keyword evidence="2" id="KW-0378">Hydrolase</keyword>
<evidence type="ECO:0000313" key="3">
    <source>
        <dbReference type="Proteomes" id="UP000615760"/>
    </source>
</evidence>
<feature type="domain" description="Beta-lactamase-related" evidence="1">
    <location>
        <begin position="69"/>
        <end position="361"/>
    </location>
</feature>
<name>A0ABQ1K4W4_9FLAO</name>
<dbReference type="InterPro" id="IPR050491">
    <property type="entry name" value="AmpC-like"/>
</dbReference>